<dbReference type="EMBL" id="KK914761">
    <property type="protein sequence ID" value="KDP29227.1"/>
    <property type="molecule type" value="Genomic_DNA"/>
</dbReference>
<dbReference type="InterPro" id="IPR001944">
    <property type="entry name" value="Glycoside_Hdrlase_35"/>
</dbReference>
<gene>
    <name evidence="5" type="ORF">JCGZ_16616</name>
</gene>
<sequence length="156" mass="17558">MASSSSSSYFAIVSGLSLAIFLSLISHSFAVTYDNRAIIINGDRKIIISGSIYYPRSTPGMWPKLIKQAKLGGLNAIETYVFWNAHEPQHRQCGTHTFWKTKKENTCHAIDSVDVVQKACLNQKNCTLDVNINKFALLPQEWRQIFSYRLAVEAVC</sequence>
<comment type="catalytic activity">
    <reaction evidence="1">
        <text>Hydrolysis of terminal non-reducing beta-D-galactose residues in beta-D-galactosides.</text>
        <dbReference type="EC" id="3.2.1.23"/>
    </reaction>
</comment>
<evidence type="ECO:0000313" key="5">
    <source>
        <dbReference type="EMBL" id="KDP29227.1"/>
    </source>
</evidence>
<dbReference type="SUPFAM" id="SSF51445">
    <property type="entry name" value="(Trans)glycosidases"/>
    <property type="match status" value="1"/>
</dbReference>
<dbReference type="GO" id="GO:0004565">
    <property type="term" value="F:beta-galactosidase activity"/>
    <property type="evidence" value="ECO:0007669"/>
    <property type="project" value="UniProtKB-EC"/>
</dbReference>
<dbReference type="PRINTS" id="PR00742">
    <property type="entry name" value="GLHYDRLASE35"/>
</dbReference>
<dbReference type="AlphaFoldDB" id="A0A067JZF1"/>
<evidence type="ECO:0000313" key="6">
    <source>
        <dbReference type="Proteomes" id="UP000027138"/>
    </source>
</evidence>
<dbReference type="PANTHER" id="PTHR23421">
    <property type="entry name" value="BETA-GALACTOSIDASE RELATED"/>
    <property type="match status" value="1"/>
</dbReference>
<accession>A0A067JZF1</accession>
<evidence type="ECO:0000256" key="2">
    <source>
        <dbReference type="ARBA" id="ARBA00009809"/>
    </source>
</evidence>
<organism evidence="5 6">
    <name type="scientific">Jatropha curcas</name>
    <name type="common">Barbados nut</name>
    <dbReference type="NCBI Taxonomy" id="180498"/>
    <lineage>
        <taxon>Eukaryota</taxon>
        <taxon>Viridiplantae</taxon>
        <taxon>Streptophyta</taxon>
        <taxon>Embryophyta</taxon>
        <taxon>Tracheophyta</taxon>
        <taxon>Spermatophyta</taxon>
        <taxon>Magnoliopsida</taxon>
        <taxon>eudicotyledons</taxon>
        <taxon>Gunneridae</taxon>
        <taxon>Pentapetalae</taxon>
        <taxon>rosids</taxon>
        <taxon>fabids</taxon>
        <taxon>Malpighiales</taxon>
        <taxon>Euphorbiaceae</taxon>
        <taxon>Crotonoideae</taxon>
        <taxon>Jatropheae</taxon>
        <taxon>Jatropha</taxon>
    </lineage>
</organism>
<dbReference type="GO" id="GO:0005975">
    <property type="term" value="P:carbohydrate metabolic process"/>
    <property type="evidence" value="ECO:0007669"/>
    <property type="project" value="InterPro"/>
</dbReference>
<proteinExistence type="inferred from homology"/>
<protein>
    <recommendedName>
        <fullName evidence="3">beta-galactosidase</fullName>
        <ecNumber evidence="3">3.2.1.23</ecNumber>
    </recommendedName>
</protein>
<comment type="similarity">
    <text evidence="2">Belongs to the glycosyl hydrolase 35 family.</text>
</comment>
<dbReference type="Gene3D" id="3.20.20.80">
    <property type="entry name" value="Glycosidases"/>
    <property type="match status" value="1"/>
</dbReference>
<keyword evidence="6" id="KW-1185">Reference proteome</keyword>
<dbReference type="Pfam" id="PF01301">
    <property type="entry name" value="Glyco_hydro_35"/>
    <property type="match status" value="1"/>
</dbReference>
<feature type="domain" description="Glycoside hydrolase 35 catalytic" evidence="4">
    <location>
        <begin position="38"/>
        <end position="93"/>
    </location>
</feature>
<dbReference type="STRING" id="180498.A0A067JZF1"/>
<evidence type="ECO:0000256" key="1">
    <source>
        <dbReference type="ARBA" id="ARBA00001412"/>
    </source>
</evidence>
<dbReference type="InterPro" id="IPR031330">
    <property type="entry name" value="Gly_Hdrlase_35_cat"/>
</dbReference>
<dbReference type="InterPro" id="IPR017853">
    <property type="entry name" value="GH"/>
</dbReference>
<evidence type="ECO:0000256" key="3">
    <source>
        <dbReference type="ARBA" id="ARBA00012756"/>
    </source>
</evidence>
<evidence type="ECO:0000259" key="4">
    <source>
        <dbReference type="Pfam" id="PF01301"/>
    </source>
</evidence>
<reference evidence="5 6" key="1">
    <citation type="journal article" date="2014" name="PLoS ONE">
        <title>Global Analysis of Gene Expression Profiles in Physic Nut (Jatropha curcas L.) Seedlings Exposed to Salt Stress.</title>
        <authorList>
            <person name="Zhang L."/>
            <person name="Zhang C."/>
            <person name="Wu P."/>
            <person name="Chen Y."/>
            <person name="Li M."/>
            <person name="Jiang H."/>
            <person name="Wu G."/>
        </authorList>
    </citation>
    <scope>NUCLEOTIDE SEQUENCE [LARGE SCALE GENOMIC DNA]</scope>
    <source>
        <strain evidence="6">cv. GZQX0401</strain>
        <tissue evidence="5">Young leaves</tissue>
    </source>
</reference>
<name>A0A067JZF1_JATCU</name>
<dbReference type="OrthoDB" id="1657402at2759"/>
<dbReference type="EC" id="3.2.1.23" evidence="3"/>
<dbReference type="Proteomes" id="UP000027138">
    <property type="component" value="Unassembled WGS sequence"/>
</dbReference>